<name>A0A135IBU6_9GAMM</name>
<dbReference type="Gene3D" id="1.20.120.530">
    <property type="entry name" value="GntR ligand-binding domain-like"/>
    <property type="match status" value="1"/>
</dbReference>
<dbReference type="PANTHER" id="PTHR43537:SF45">
    <property type="entry name" value="GNTR FAMILY REGULATORY PROTEIN"/>
    <property type="match status" value="1"/>
</dbReference>
<keyword evidence="6" id="KW-1185">Reference proteome</keyword>
<dbReference type="EMBL" id="LNTY01000006">
    <property type="protein sequence ID" value="KXF82943.1"/>
    <property type="molecule type" value="Genomic_DNA"/>
</dbReference>
<evidence type="ECO:0000256" key="1">
    <source>
        <dbReference type="ARBA" id="ARBA00023015"/>
    </source>
</evidence>
<dbReference type="PANTHER" id="PTHR43537">
    <property type="entry name" value="TRANSCRIPTIONAL REGULATOR, GNTR FAMILY"/>
    <property type="match status" value="1"/>
</dbReference>
<accession>A0A135IBU6</accession>
<protein>
    <recommendedName>
        <fullName evidence="4">HTH gntR-type domain-containing protein</fullName>
    </recommendedName>
</protein>
<dbReference type="InterPro" id="IPR008920">
    <property type="entry name" value="TF_FadR/GntR_C"/>
</dbReference>
<dbReference type="SUPFAM" id="SSF48008">
    <property type="entry name" value="GntR ligand-binding domain-like"/>
    <property type="match status" value="1"/>
</dbReference>
<evidence type="ECO:0000259" key="4">
    <source>
        <dbReference type="PROSITE" id="PS50949"/>
    </source>
</evidence>
<comment type="caution">
    <text evidence="5">The sequence shown here is derived from an EMBL/GenBank/DDBJ whole genome shotgun (WGS) entry which is preliminary data.</text>
</comment>
<dbReference type="InterPro" id="IPR036388">
    <property type="entry name" value="WH-like_DNA-bd_sf"/>
</dbReference>
<dbReference type="GO" id="GO:0003677">
    <property type="term" value="F:DNA binding"/>
    <property type="evidence" value="ECO:0007669"/>
    <property type="project" value="UniProtKB-KW"/>
</dbReference>
<keyword evidence="3" id="KW-0804">Transcription</keyword>
<evidence type="ECO:0000313" key="5">
    <source>
        <dbReference type="EMBL" id="KXF82943.1"/>
    </source>
</evidence>
<dbReference type="SMART" id="SM00895">
    <property type="entry name" value="FCD"/>
    <property type="match status" value="1"/>
</dbReference>
<evidence type="ECO:0000256" key="3">
    <source>
        <dbReference type="ARBA" id="ARBA00023163"/>
    </source>
</evidence>
<feature type="domain" description="HTH gntR-type" evidence="4">
    <location>
        <begin position="3"/>
        <end position="70"/>
    </location>
</feature>
<sequence>MKKKLTETAYQTVRQMVLSNELEVGNYYLEEALAERIQVSRTPLREACIRLAQEGLVELVPRRGVFIKPISVEELKEIYEVIAALELQAIRLLSVEHCKGTSWETLREHVEGLNLALQQENKALWMEHDTGFHLALIKLCGNETLASMTQHLLDKSQRIRLLTFRVRAIPKESTDEHTRTFRAMESGDFDKAFLIHEQHRKRSSSELISLLTGITGLINVTSR</sequence>
<dbReference type="InterPro" id="IPR036390">
    <property type="entry name" value="WH_DNA-bd_sf"/>
</dbReference>
<dbReference type="SMART" id="SM00345">
    <property type="entry name" value="HTH_GNTR"/>
    <property type="match status" value="1"/>
</dbReference>
<dbReference type="OrthoDB" id="6627771at2"/>
<keyword evidence="1" id="KW-0805">Transcription regulation</keyword>
<keyword evidence="2" id="KW-0238">DNA-binding</keyword>
<dbReference type="InterPro" id="IPR011711">
    <property type="entry name" value="GntR_C"/>
</dbReference>
<reference evidence="5 6" key="1">
    <citation type="submission" date="2015-11" db="EMBL/GenBank/DDBJ databases">
        <title>Genomic Taxonomy of the Vibrionaceae.</title>
        <authorList>
            <person name="Gomez-Gil B."/>
            <person name="Enciso-Ibarra J."/>
        </authorList>
    </citation>
    <scope>NUCLEOTIDE SEQUENCE [LARGE SCALE GENOMIC DNA]</scope>
    <source>
        <strain evidence="5 6">CAIM 912</strain>
    </source>
</reference>
<evidence type="ECO:0000313" key="6">
    <source>
        <dbReference type="Proteomes" id="UP000070529"/>
    </source>
</evidence>
<dbReference type="Gene3D" id="1.10.10.10">
    <property type="entry name" value="Winged helix-like DNA-binding domain superfamily/Winged helix DNA-binding domain"/>
    <property type="match status" value="1"/>
</dbReference>
<dbReference type="PROSITE" id="PS50949">
    <property type="entry name" value="HTH_GNTR"/>
    <property type="match status" value="1"/>
</dbReference>
<dbReference type="Proteomes" id="UP000070529">
    <property type="component" value="Unassembled WGS sequence"/>
</dbReference>
<dbReference type="GO" id="GO:0003700">
    <property type="term" value="F:DNA-binding transcription factor activity"/>
    <property type="evidence" value="ECO:0007669"/>
    <property type="project" value="InterPro"/>
</dbReference>
<dbReference type="Pfam" id="PF07729">
    <property type="entry name" value="FCD"/>
    <property type="match status" value="1"/>
</dbReference>
<proteinExistence type="predicted"/>
<dbReference type="AlphaFoldDB" id="A0A135IBU6"/>
<dbReference type="Pfam" id="PF00392">
    <property type="entry name" value="GntR"/>
    <property type="match status" value="1"/>
</dbReference>
<dbReference type="InterPro" id="IPR000524">
    <property type="entry name" value="Tscrpt_reg_HTH_GntR"/>
</dbReference>
<organism evidence="5 6">
    <name type="scientific">Enterovibrio coralii</name>
    <dbReference type="NCBI Taxonomy" id="294935"/>
    <lineage>
        <taxon>Bacteria</taxon>
        <taxon>Pseudomonadati</taxon>
        <taxon>Pseudomonadota</taxon>
        <taxon>Gammaproteobacteria</taxon>
        <taxon>Vibrionales</taxon>
        <taxon>Vibrionaceae</taxon>
        <taxon>Enterovibrio</taxon>
    </lineage>
</organism>
<dbReference type="SUPFAM" id="SSF46785">
    <property type="entry name" value="Winged helix' DNA-binding domain"/>
    <property type="match status" value="1"/>
</dbReference>
<dbReference type="STRING" id="294935.ATN88_04065"/>
<gene>
    <name evidence="5" type="ORF">ATN88_04065</name>
</gene>
<evidence type="ECO:0000256" key="2">
    <source>
        <dbReference type="ARBA" id="ARBA00023125"/>
    </source>
</evidence>
<dbReference type="RefSeq" id="WP_067410103.1">
    <property type="nucleotide sequence ID" value="NZ_LNTY01000006.1"/>
</dbReference>